<feature type="compositionally biased region" description="Polar residues" evidence="10">
    <location>
        <begin position="1"/>
        <end position="12"/>
    </location>
</feature>
<evidence type="ECO:0000256" key="6">
    <source>
        <dbReference type="ARBA" id="ARBA00022692"/>
    </source>
</evidence>
<comment type="function">
    <text evidence="1">Golgi membrane protein involved in vesicular trafficking and spindle migration.</text>
</comment>
<evidence type="ECO:0000256" key="3">
    <source>
        <dbReference type="ARBA" id="ARBA00008640"/>
    </source>
</evidence>
<reference evidence="14" key="1">
    <citation type="journal article" date="2012" name="Science">
        <title>The Paleozoic origin of enzymatic lignin decomposition reconstructed from 31 fungal genomes.</title>
        <authorList>
            <person name="Floudas D."/>
            <person name="Binder M."/>
            <person name="Riley R."/>
            <person name="Barry K."/>
            <person name="Blanchette R.A."/>
            <person name="Henrissat B."/>
            <person name="Martinez A.T."/>
            <person name="Otillar R."/>
            <person name="Spatafora J.W."/>
            <person name="Yadav J.S."/>
            <person name="Aerts A."/>
            <person name="Benoit I."/>
            <person name="Boyd A."/>
            <person name="Carlson A."/>
            <person name="Copeland A."/>
            <person name="Coutinho P.M."/>
            <person name="de Vries R.P."/>
            <person name="Ferreira P."/>
            <person name="Findley K."/>
            <person name="Foster B."/>
            <person name="Gaskell J."/>
            <person name="Glotzer D."/>
            <person name="Gorecki P."/>
            <person name="Heitman J."/>
            <person name="Hesse C."/>
            <person name="Hori C."/>
            <person name="Igarashi K."/>
            <person name="Jurgens J.A."/>
            <person name="Kallen N."/>
            <person name="Kersten P."/>
            <person name="Kohler A."/>
            <person name="Kuees U."/>
            <person name="Kumar T.K.A."/>
            <person name="Kuo A."/>
            <person name="LaButti K."/>
            <person name="Larrondo L.F."/>
            <person name="Lindquist E."/>
            <person name="Ling A."/>
            <person name="Lombard V."/>
            <person name="Lucas S."/>
            <person name="Lundell T."/>
            <person name="Martin R."/>
            <person name="McLaughlin D.J."/>
            <person name="Morgenstern I."/>
            <person name="Morin E."/>
            <person name="Murat C."/>
            <person name="Nagy L.G."/>
            <person name="Nolan M."/>
            <person name="Ohm R.A."/>
            <person name="Patyshakuliyeva A."/>
            <person name="Rokas A."/>
            <person name="Ruiz-Duenas F.J."/>
            <person name="Sabat G."/>
            <person name="Salamov A."/>
            <person name="Samejima M."/>
            <person name="Schmutz J."/>
            <person name="Slot J.C."/>
            <person name="St John F."/>
            <person name="Stenlid J."/>
            <person name="Sun H."/>
            <person name="Sun S."/>
            <person name="Syed K."/>
            <person name="Tsang A."/>
            <person name="Wiebenga A."/>
            <person name="Young D."/>
            <person name="Pisabarro A."/>
            <person name="Eastwood D.C."/>
            <person name="Martin F."/>
            <person name="Cullen D."/>
            <person name="Grigoriev I.V."/>
            <person name="Hibbett D.S."/>
        </authorList>
    </citation>
    <scope>NUCLEOTIDE SEQUENCE [LARGE SCALE GENOMIC DNA]</scope>
    <source>
        <strain evidence="14">RWD-64-598 SS2</strain>
    </source>
</reference>
<dbReference type="EMBL" id="JH711587">
    <property type="protein sequence ID" value="EIW76084.1"/>
    <property type="molecule type" value="Genomic_DNA"/>
</dbReference>
<evidence type="ECO:0000256" key="11">
    <source>
        <dbReference type="SAM" id="Phobius"/>
    </source>
</evidence>
<dbReference type="AlphaFoldDB" id="A0A5M3MB29"/>
<dbReference type="OrthoDB" id="166803at2759"/>
<dbReference type="InterPro" id="IPR032816">
    <property type="entry name" value="VTT_dom"/>
</dbReference>
<keyword evidence="6 11" id="KW-0812">Transmembrane</keyword>
<organism evidence="13 14">
    <name type="scientific">Coniophora puteana (strain RWD-64-598)</name>
    <name type="common">Brown rot fungus</name>
    <dbReference type="NCBI Taxonomy" id="741705"/>
    <lineage>
        <taxon>Eukaryota</taxon>
        <taxon>Fungi</taxon>
        <taxon>Dikarya</taxon>
        <taxon>Basidiomycota</taxon>
        <taxon>Agaricomycotina</taxon>
        <taxon>Agaricomycetes</taxon>
        <taxon>Agaricomycetidae</taxon>
        <taxon>Boletales</taxon>
        <taxon>Coniophorineae</taxon>
        <taxon>Coniophoraceae</taxon>
        <taxon>Coniophora</taxon>
    </lineage>
</organism>
<keyword evidence="7 11" id="KW-1133">Transmembrane helix</keyword>
<evidence type="ECO:0000256" key="1">
    <source>
        <dbReference type="ARBA" id="ARBA00002978"/>
    </source>
</evidence>
<evidence type="ECO:0000256" key="4">
    <source>
        <dbReference type="ARBA" id="ARBA00013533"/>
    </source>
</evidence>
<protein>
    <recommendedName>
        <fullName evidence="4">Golgi apparatus membrane protein TVP38</fullName>
    </recommendedName>
    <alternativeName>
        <fullName evidence="5">Golgi apparatus membrane protein tvp38</fullName>
    </alternativeName>
</protein>
<evidence type="ECO:0000256" key="8">
    <source>
        <dbReference type="ARBA" id="ARBA00023034"/>
    </source>
</evidence>
<evidence type="ECO:0000313" key="14">
    <source>
        <dbReference type="Proteomes" id="UP000053558"/>
    </source>
</evidence>
<feature type="domain" description="VTT" evidence="12">
    <location>
        <begin position="125"/>
        <end position="238"/>
    </location>
</feature>
<feature type="transmembrane region" description="Helical" evidence="11">
    <location>
        <begin position="219"/>
        <end position="238"/>
    </location>
</feature>
<sequence>MVPTADQDTSYSPPRYDPVDEATVAPSREITRTPSPTPSEFKAVNSKGFLYDSIIQAVHWKTWRDFIPIIIVAFILLLVILMSVFQNQIIDVLEGPARWIYALPAGWLIPIAIMIILSFPPLFGHEFIAMMCGLVWGPWIGFAIVAAGTVIGEMLLFFVILHGLRKYMEKKMQDIKFQAIGNVVQNEGFRVILAARYSAIPSHFTTLVFAAYRVPFWKVLASMILSLPTQMANVWIGYDLSDAGSGKDGTRTKIITYVVLGVTIAVTIFAMHYLRAKIQKATVEVVYRRRKARQAKAEGFPSEFSSGQLYDQYDGRGSTERILPSGQREASDYA</sequence>
<feature type="transmembrane region" description="Helical" evidence="11">
    <location>
        <begin position="139"/>
        <end position="164"/>
    </location>
</feature>
<evidence type="ECO:0000313" key="13">
    <source>
        <dbReference type="EMBL" id="EIW76084.1"/>
    </source>
</evidence>
<dbReference type="InterPro" id="IPR051076">
    <property type="entry name" value="Golgi_membrane_TVP38/TMEM64"/>
</dbReference>
<dbReference type="KEGG" id="cput:CONPUDRAFT_131627"/>
<proteinExistence type="inferred from homology"/>
<evidence type="ECO:0000256" key="10">
    <source>
        <dbReference type="SAM" id="MobiDB-lite"/>
    </source>
</evidence>
<comment type="similarity">
    <text evidence="3">Belongs to the TVP38/TMEM64 family.</text>
</comment>
<evidence type="ECO:0000256" key="9">
    <source>
        <dbReference type="ARBA" id="ARBA00023136"/>
    </source>
</evidence>
<dbReference type="Pfam" id="PF09335">
    <property type="entry name" value="VTT_dom"/>
    <property type="match status" value="1"/>
</dbReference>
<accession>A0A5M3MB29</accession>
<keyword evidence="9 11" id="KW-0472">Membrane</keyword>
<evidence type="ECO:0000256" key="5">
    <source>
        <dbReference type="ARBA" id="ARBA00020673"/>
    </source>
</evidence>
<dbReference type="GeneID" id="19200356"/>
<feature type="transmembrane region" description="Helical" evidence="11">
    <location>
        <begin position="66"/>
        <end position="87"/>
    </location>
</feature>
<feature type="region of interest" description="Disordered" evidence="10">
    <location>
        <begin position="1"/>
        <end position="20"/>
    </location>
</feature>
<feature type="transmembrane region" description="Helical" evidence="11">
    <location>
        <begin position="254"/>
        <end position="274"/>
    </location>
</feature>
<comment type="subcellular location">
    <subcellularLocation>
        <location evidence="2">Golgi apparatus membrane</location>
        <topology evidence="2">Multi-pass membrane protein</topology>
    </subcellularLocation>
</comment>
<evidence type="ECO:0000259" key="12">
    <source>
        <dbReference type="Pfam" id="PF09335"/>
    </source>
</evidence>
<gene>
    <name evidence="13" type="ORF">CONPUDRAFT_131627</name>
</gene>
<feature type="region of interest" description="Disordered" evidence="10">
    <location>
        <begin position="297"/>
        <end position="334"/>
    </location>
</feature>
<keyword evidence="8" id="KW-0333">Golgi apparatus</keyword>
<dbReference type="RefSeq" id="XP_007774063.1">
    <property type="nucleotide sequence ID" value="XM_007775873.1"/>
</dbReference>
<evidence type="ECO:0000256" key="2">
    <source>
        <dbReference type="ARBA" id="ARBA00004653"/>
    </source>
</evidence>
<feature type="transmembrane region" description="Helical" evidence="11">
    <location>
        <begin position="99"/>
        <end position="119"/>
    </location>
</feature>
<dbReference type="Proteomes" id="UP000053558">
    <property type="component" value="Unassembled WGS sequence"/>
</dbReference>
<keyword evidence="14" id="KW-1185">Reference proteome</keyword>
<dbReference type="PANTHER" id="PTHR47549">
    <property type="entry name" value="GOLGI APPARATUS MEMBRANE PROTEIN TVP38-RELATED"/>
    <property type="match status" value="1"/>
</dbReference>
<name>A0A5M3MB29_CONPW</name>
<dbReference type="GO" id="GO:0000139">
    <property type="term" value="C:Golgi membrane"/>
    <property type="evidence" value="ECO:0007669"/>
    <property type="project" value="UniProtKB-SubCell"/>
</dbReference>
<dbReference type="PANTHER" id="PTHR47549:SF2">
    <property type="entry name" value="GOLGI APPARATUS MEMBRANE PROTEIN TVP38"/>
    <property type="match status" value="1"/>
</dbReference>
<evidence type="ECO:0000256" key="7">
    <source>
        <dbReference type="ARBA" id="ARBA00022989"/>
    </source>
</evidence>
<comment type="caution">
    <text evidence="13">The sequence shown here is derived from an EMBL/GenBank/DDBJ whole genome shotgun (WGS) entry which is preliminary data.</text>
</comment>